<feature type="transmembrane region" description="Helical" evidence="7">
    <location>
        <begin position="102"/>
        <end position="124"/>
    </location>
</feature>
<evidence type="ECO:0000256" key="5">
    <source>
        <dbReference type="ARBA" id="ARBA00022989"/>
    </source>
</evidence>
<feature type="transmembrane region" description="Helical" evidence="7">
    <location>
        <begin position="163"/>
        <end position="188"/>
    </location>
</feature>
<feature type="transmembrane region" description="Helical" evidence="7">
    <location>
        <begin position="276"/>
        <end position="309"/>
    </location>
</feature>
<dbReference type="InterPro" id="IPR020846">
    <property type="entry name" value="MFS_dom"/>
</dbReference>
<feature type="transmembrane region" description="Helical" evidence="7">
    <location>
        <begin position="136"/>
        <end position="157"/>
    </location>
</feature>
<feature type="transmembrane region" description="Helical" evidence="7">
    <location>
        <begin position="209"/>
        <end position="233"/>
    </location>
</feature>
<dbReference type="PROSITE" id="PS50850">
    <property type="entry name" value="MFS"/>
    <property type="match status" value="1"/>
</dbReference>
<dbReference type="Pfam" id="PF07690">
    <property type="entry name" value="MFS_1"/>
    <property type="match status" value="1"/>
</dbReference>
<name>A0A0P6Y5C8_9CHLR</name>
<feature type="domain" description="Major facilitator superfamily (MFS) profile" evidence="8">
    <location>
        <begin position="1"/>
        <end position="395"/>
    </location>
</feature>
<dbReference type="PANTHER" id="PTHR23517">
    <property type="entry name" value="RESISTANCE PROTEIN MDTM, PUTATIVE-RELATED-RELATED"/>
    <property type="match status" value="1"/>
</dbReference>
<evidence type="ECO:0000256" key="6">
    <source>
        <dbReference type="ARBA" id="ARBA00023136"/>
    </source>
</evidence>
<comment type="caution">
    <text evidence="9">The sequence shown here is derived from an EMBL/GenBank/DDBJ whole genome shotgun (WGS) entry which is preliminary data.</text>
</comment>
<sequence length="413" mass="43075">MELSMAERQRGLRALLGFTFFMVSGFTLVMPLVAVHFVNTLGWAAVTVGLALAVRQLTQQGLALVAGSLTDRIGARQLLCGGVLLRAVGFASLAWANTIPSLFTALVVSALGGALFEVPYQASIAMLTTDESRPRYYALSNLVSGVATTLGPLIGVWLLRFDFQWVCLSAAACFLVTFVIAVLVLPAVRTANSSKKLGAGYALVFRDRRFLALTALLMGYWFVAVQINISLPIMVERLTGSSDGVGVMFALNAGMTVCLQYPMIRLLEPRLSTRAILVIGVGLMALSLGAVGLVGSFSLLLGCVGFFAFGSLLTRPTQQSLTVALADSQALGTYLGVSSLALAIGGGLGNGVGGWLIDLAAAHALPLLPWIVFAVVGLVSAIGLVLLPLPKPALNPAAAIEAHSEGETTAAPA</sequence>
<dbReference type="PANTHER" id="PTHR23517:SF2">
    <property type="entry name" value="MULTIDRUG RESISTANCE PROTEIN MDTH"/>
    <property type="match status" value="1"/>
</dbReference>
<keyword evidence="2" id="KW-0813">Transport</keyword>
<protein>
    <submittedName>
        <fullName evidence="9">MFS transporter</fullName>
    </submittedName>
</protein>
<dbReference type="InterPro" id="IPR036259">
    <property type="entry name" value="MFS_trans_sf"/>
</dbReference>
<dbReference type="SUPFAM" id="SSF103473">
    <property type="entry name" value="MFS general substrate transporter"/>
    <property type="match status" value="1"/>
</dbReference>
<dbReference type="Gene3D" id="1.20.1250.20">
    <property type="entry name" value="MFS general substrate transporter like domains"/>
    <property type="match status" value="1"/>
</dbReference>
<dbReference type="InterPro" id="IPR050171">
    <property type="entry name" value="MFS_Transporters"/>
</dbReference>
<dbReference type="AlphaFoldDB" id="A0A0P6Y5C8"/>
<proteinExistence type="predicted"/>
<evidence type="ECO:0000256" key="3">
    <source>
        <dbReference type="ARBA" id="ARBA00022475"/>
    </source>
</evidence>
<dbReference type="GO" id="GO:0022857">
    <property type="term" value="F:transmembrane transporter activity"/>
    <property type="evidence" value="ECO:0007669"/>
    <property type="project" value="InterPro"/>
</dbReference>
<evidence type="ECO:0000313" key="9">
    <source>
        <dbReference type="EMBL" id="KPL91470.1"/>
    </source>
</evidence>
<keyword evidence="6 7" id="KW-0472">Membrane</keyword>
<evidence type="ECO:0000256" key="7">
    <source>
        <dbReference type="SAM" id="Phobius"/>
    </source>
</evidence>
<organism evidence="9 10">
    <name type="scientific">Herpetosiphon geysericola</name>
    <dbReference type="NCBI Taxonomy" id="70996"/>
    <lineage>
        <taxon>Bacteria</taxon>
        <taxon>Bacillati</taxon>
        <taxon>Chloroflexota</taxon>
        <taxon>Chloroflexia</taxon>
        <taxon>Herpetosiphonales</taxon>
        <taxon>Herpetosiphonaceae</taxon>
        <taxon>Herpetosiphon</taxon>
    </lineage>
</organism>
<dbReference type="InterPro" id="IPR011701">
    <property type="entry name" value="MFS"/>
</dbReference>
<reference evidence="9 10" key="1">
    <citation type="submission" date="2015-07" db="EMBL/GenBank/DDBJ databases">
        <title>Whole genome sequence of Herpetosiphon geysericola DSM 7119.</title>
        <authorList>
            <person name="Hemp J."/>
            <person name="Ward L.M."/>
            <person name="Pace L.A."/>
            <person name="Fischer W.W."/>
        </authorList>
    </citation>
    <scope>NUCLEOTIDE SEQUENCE [LARGE SCALE GENOMIC DNA]</scope>
    <source>
        <strain evidence="9 10">DSM 7119</strain>
    </source>
</reference>
<evidence type="ECO:0000256" key="1">
    <source>
        <dbReference type="ARBA" id="ARBA00004651"/>
    </source>
</evidence>
<keyword evidence="4 7" id="KW-0812">Transmembrane</keyword>
<comment type="subcellular location">
    <subcellularLocation>
        <location evidence="1">Cell membrane</location>
        <topology evidence="1">Multi-pass membrane protein</topology>
    </subcellularLocation>
</comment>
<dbReference type="OrthoDB" id="146345at2"/>
<evidence type="ECO:0000259" key="8">
    <source>
        <dbReference type="PROSITE" id="PS50850"/>
    </source>
</evidence>
<dbReference type="GO" id="GO:0005886">
    <property type="term" value="C:plasma membrane"/>
    <property type="evidence" value="ECO:0007669"/>
    <property type="project" value="UniProtKB-SubCell"/>
</dbReference>
<evidence type="ECO:0000256" key="4">
    <source>
        <dbReference type="ARBA" id="ARBA00022692"/>
    </source>
</evidence>
<accession>A0A0P6Y5C8</accession>
<evidence type="ECO:0000256" key="2">
    <source>
        <dbReference type="ARBA" id="ARBA00022448"/>
    </source>
</evidence>
<feature type="transmembrane region" description="Helical" evidence="7">
    <location>
        <begin position="245"/>
        <end position="264"/>
    </location>
</feature>
<dbReference type="PATRIC" id="fig|70996.4.peg.1310"/>
<keyword evidence="10" id="KW-1185">Reference proteome</keyword>
<gene>
    <name evidence="9" type="ORF">SE18_02130</name>
</gene>
<feature type="transmembrane region" description="Helical" evidence="7">
    <location>
        <begin position="12"/>
        <end position="34"/>
    </location>
</feature>
<dbReference type="Proteomes" id="UP000050277">
    <property type="component" value="Unassembled WGS sequence"/>
</dbReference>
<feature type="transmembrane region" description="Helical" evidence="7">
    <location>
        <begin position="367"/>
        <end position="387"/>
    </location>
</feature>
<feature type="transmembrane region" description="Helical" evidence="7">
    <location>
        <begin position="329"/>
        <end position="355"/>
    </location>
</feature>
<evidence type="ECO:0000313" key="10">
    <source>
        <dbReference type="Proteomes" id="UP000050277"/>
    </source>
</evidence>
<dbReference type="STRING" id="70996.SE18_02130"/>
<keyword evidence="5 7" id="KW-1133">Transmembrane helix</keyword>
<dbReference type="CDD" id="cd17329">
    <property type="entry name" value="MFS_MdtH_MDR_like"/>
    <property type="match status" value="1"/>
</dbReference>
<dbReference type="EMBL" id="LGKP01000005">
    <property type="protein sequence ID" value="KPL91470.1"/>
    <property type="molecule type" value="Genomic_DNA"/>
</dbReference>
<keyword evidence="3" id="KW-1003">Cell membrane</keyword>